<dbReference type="InterPro" id="IPR007213">
    <property type="entry name" value="Ppm1/Ppm2/Tcmp"/>
</dbReference>
<reference evidence="9" key="1">
    <citation type="submission" date="2016-07" db="EMBL/GenBank/DDBJ databases">
        <title>Frankia sp. NRRL B-16219 Genome sequencing.</title>
        <authorList>
            <person name="Ghodhbane-Gtari F."/>
            <person name="Swanson E."/>
            <person name="Gueddou A."/>
            <person name="Louati M."/>
            <person name="Nouioui I."/>
            <person name="Hezbri K."/>
            <person name="Abebe-Akele F."/>
            <person name="Simpson S."/>
            <person name="Morris K."/>
            <person name="Thomas K."/>
            <person name="Gtari M."/>
            <person name="Tisa L.S."/>
        </authorList>
    </citation>
    <scope>NUCLEOTIDE SEQUENCE [LARGE SCALE GENOMIC DNA]</scope>
    <source>
        <strain evidence="9">NRRL B-16219</strain>
    </source>
</reference>
<evidence type="ECO:0000256" key="1">
    <source>
        <dbReference type="ARBA" id="ARBA00003907"/>
    </source>
</evidence>
<evidence type="ECO:0000256" key="6">
    <source>
        <dbReference type="RuleBase" id="RU362030"/>
    </source>
</evidence>
<dbReference type="InterPro" id="IPR011610">
    <property type="entry name" value="SAM_mthyl_Trfase_ML2640-like"/>
</dbReference>
<keyword evidence="3 6" id="KW-0489">Methyltransferase</keyword>
<name>A0A1S1RKC7_9ACTN</name>
<dbReference type="AlphaFoldDB" id="A0A1S1RKC7"/>
<comment type="function">
    <text evidence="1 6">Exhibits S-adenosyl-L-methionine-dependent methyltransferase activity.</text>
</comment>
<evidence type="ECO:0000256" key="2">
    <source>
        <dbReference type="ARBA" id="ARBA00008138"/>
    </source>
</evidence>
<keyword evidence="4 8" id="KW-0808">Transferase</keyword>
<sequence>MKAAGGSRTAVLVCQGRAVADGRIAPGRFTDPVAVSLLRADERRTVEQVRAGTPPSGWLERVDYESVRACAEIVVPRTIAIDDAVRERTSPQVVLLGAGLDDRAWRMPELADRVVFEVDHPDSARDKRQRLAGLPAPTRPVRPGEPGERVRFVSVDLTRDRLEGALAAAGHRADTPTTWIWEGVVPYLTRPEAARTVAAVATLSAPGSRLIVNYQAPQAAIAIGQLIARSMDVLARRRGIWANEPWRSRWTASAMRDLLGRNGFTVRSDDDLLTIATRLTTPTPRRASLRSGRVAVADRPA</sequence>
<accession>A0A1S1RKC7</accession>
<gene>
    <name evidence="8" type="ORF">BBK14_30505</name>
</gene>
<dbReference type="EMBL" id="MAXA01000012">
    <property type="protein sequence ID" value="OHV45244.1"/>
    <property type="molecule type" value="Genomic_DNA"/>
</dbReference>
<dbReference type="OrthoDB" id="9806164at2"/>
<dbReference type="EC" id="2.1.1.-" evidence="6"/>
<evidence type="ECO:0000256" key="3">
    <source>
        <dbReference type="ARBA" id="ARBA00022603"/>
    </source>
</evidence>
<evidence type="ECO:0000256" key="7">
    <source>
        <dbReference type="SAM" id="MobiDB-lite"/>
    </source>
</evidence>
<proteinExistence type="inferred from homology"/>
<comment type="similarity">
    <text evidence="2 6">Belongs to the UPF0677 family.</text>
</comment>
<organism evidence="8 9">
    <name type="scientific">Parafrankia soli</name>
    <dbReference type="NCBI Taxonomy" id="2599596"/>
    <lineage>
        <taxon>Bacteria</taxon>
        <taxon>Bacillati</taxon>
        <taxon>Actinomycetota</taxon>
        <taxon>Actinomycetes</taxon>
        <taxon>Frankiales</taxon>
        <taxon>Frankiaceae</taxon>
        <taxon>Parafrankia</taxon>
    </lineage>
</organism>
<evidence type="ECO:0000256" key="5">
    <source>
        <dbReference type="ARBA" id="ARBA00022691"/>
    </source>
</evidence>
<dbReference type="InterPro" id="IPR029063">
    <property type="entry name" value="SAM-dependent_MTases_sf"/>
</dbReference>
<protein>
    <recommendedName>
        <fullName evidence="6">S-adenosyl-L-methionine-dependent methyltransferase</fullName>
        <ecNumber evidence="6">2.1.1.-</ecNumber>
    </recommendedName>
</protein>
<dbReference type="SUPFAM" id="SSF53335">
    <property type="entry name" value="S-adenosyl-L-methionine-dependent methyltransferases"/>
    <property type="match status" value="1"/>
</dbReference>
<evidence type="ECO:0000313" key="8">
    <source>
        <dbReference type="EMBL" id="OHV45244.1"/>
    </source>
</evidence>
<evidence type="ECO:0000313" key="9">
    <source>
        <dbReference type="Proteomes" id="UP000179769"/>
    </source>
</evidence>
<comment type="caution">
    <text evidence="8">The sequence shown here is derived from an EMBL/GenBank/DDBJ whole genome shotgun (WGS) entry which is preliminary data.</text>
</comment>
<dbReference type="PANTHER" id="PTHR43619:SF2">
    <property type="entry name" value="S-ADENOSYL-L-METHIONINE-DEPENDENT METHYLTRANSFERASES SUPERFAMILY PROTEIN"/>
    <property type="match status" value="1"/>
</dbReference>
<evidence type="ECO:0000256" key="4">
    <source>
        <dbReference type="ARBA" id="ARBA00022679"/>
    </source>
</evidence>
<dbReference type="GO" id="GO:0008168">
    <property type="term" value="F:methyltransferase activity"/>
    <property type="evidence" value="ECO:0007669"/>
    <property type="project" value="UniProtKB-UniRule"/>
</dbReference>
<dbReference type="NCBIfam" id="TIGR00027">
    <property type="entry name" value="mthyl_TIGR00027"/>
    <property type="match status" value="1"/>
</dbReference>
<dbReference type="PANTHER" id="PTHR43619">
    <property type="entry name" value="S-ADENOSYL-L-METHIONINE-DEPENDENT METHYLTRANSFERASE YKTD-RELATED"/>
    <property type="match status" value="1"/>
</dbReference>
<dbReference type="Gene3D" id="3.40.50.150">
    <property type="entry name" value="Vaccinia Virus protein VP39"/>
    <property type="match status" value="1"/>
</dbReference>
<feature type="region of interest" description="Disordered" evidence="7">
    <location>
        <begin position="126"/>
        <end position="147"/>
    </location>
</feature>
<dbReference type="Pfam" id="PF04072">
    <property type="entry name" value="LCM"/>
    <property type="match status" value="1"/>
</dbReference>
<dbReference type="Proteomes" id="UP000179769">
    <property type="component" value="Unassembled WGS sequence"/>
</dbReference>
<dbReference type="GO" id="GO:0032259">
    <property type="term" value="P:methylation"/>
    <property type="evidence" value="ECO:0007669"/>
    <property type="project" value="UniProtKB-KW"/>
</dbReference>
<keyword evidence="9" id="KW-1185">Reference proteome</keyword>
<keyword evidence="5 6" id="KW-0949">S-adenosyl-L-methionine</keyword>
<dbReference type="RefSeq" id="WP_071059687.1">
    <property type="nucleotide sequence ID" value="NZ_MAXA01000012.1"/>
</dbReference>